<reference evidence="3 4" key="1">
    <citation type="submission" date="2019-12" db="EMBL/GenBank/DDBJ databases">
        <title>Genomic-based taxomic classification of the family Erythrobacteraceae.</title>
        <authorList>
            <person name="Xu L."/>
        </authorList>
    </citation>
    <scope>NUCLEOTIDE SEQUENCE [LARGE SCALE GENOMIC DNA]</scope>
    <source>
        <strain evidence="3 4">MCCC 1K01500</strain>
    </source>
</reference>
<dbReference type="EMBL" id="WTYM01000052">
    <property type="protein sequence ID" value="MXO60448.1"/>
    <property type="molecule type" value="Genomic_DNA"/>
</dbReference>
<dbReference type="InterPro" id="IPR007569">
    <property type="entry name" value="DUF559"/>
</dbReference>
<sequence>MTDRKKLSLGNVAARSEEREAADATKAWNISPARAGQLKERARDMRRHPSEAEQALWARIGDKQLGYSFNRQVVMGSAIVDFACKTRWLVVETGGTGDDPEAAIAALSDRKLTDVGVRVLRFAEEAILTDTDTVVEAIKAELDKPFERPRIGGSAPRKPEGEKRFHRSKY</sequence>
<dbReference type="Proteomes" id="UP000433652">
    <property type="component" value="Unassembled WGS sequence"/>
</dbReference>
<dbReference type="PANTHER" id="PTHR38590">
    <property type="entry name" value="BLL0828 PROTEIN"/>
    <property type="match status" value="1"/>
</dbReference>
<keyword evidence="4" id="KW-1185">Reference proteome</keyword>
<organism evidence="3 4">
    <name type="scientific">Croceibacterium salegens</name>
    <dbReference type="NCBI Taxonomy" id="1737568"/>
    <lineage>
        <taxon>Bacteria</taxon>
        <taxon>Pseudomonadati</taxon>
        <taxon>Pseudomonadota</taxon>
        <taxon>Alphaproteobacteria</taxon>
        <taxon>Sphingomonadales</taxon>
        <taxon>Erythrobacteraceae</taxon>
        <taxon>Croceibacterium</taxon>
    </lineage>
</organism>
<evidence type="ECO:0000313" key="3">
    <source>
        <dbReference type="EMBL" id="MXO60448.1"/>
    </source>
</evidence>
<dbReference type="RefSeq" id="WP_159796324.1">
    <property type="nucleotide sequence ID" value="NZ_WTYM01000052.1"/>
</dbReference>
<dbReference type="OrthoDB" id="9798754at2"/>
<dbReference type="PANTHER" id="PTHR38590:SF1">
    <property type="entry name" value="BLL0828 PROTEIN"/>
    <property type="match status" value="1"/>
</dbReference>
<comment type="caution">
    <text evidence="3">The sequence shown here is derived from an EMBL/GenBank/DDBJ whole genome shotgun (WGS) entry which is preliminary data.</text>
</comment>
<gene>
    <name evidence="3" type="ORF">GRI89_12960</name>
</gene>
<protein>
    <submittedName>
        <fullName evidence="3">DUF559 domain-containing protein</fullName>
    </submittedName>
</protein>
<dbReference type="Pfam" id="PF04480">
    <property type="entry name" value="DUF559"/>
    <property type="match status" value="1"/>
</dbReference>
<dbReference type="InterPro" id="IPR011335">
    <property type="entry name" value="Restrct_endonuc-II-like"/>
</dbReference>
<feature type="domain" description="DUF559" evidence="2">
    <location>
        <begin position="38"/>
        <end position="142"/>
    </location>
</feature>
<dbReference type="AlphaFoldDB" id="A0A6I4SYH1"/>
<evidence type="ECO:0000256" key="1">
    <source>
        <dbReference type="SAM" id="MobiDB-lite"/>
    </source>
</evidence>
<proteinExistence type="predicted"/>
<evidence type="ECO:0000313" key="4">
    <source>
        <dbReference type="Proteomes" id="UP000433652"/>
    </source>
</evidence>
<dbReference type="Gene3D" id="3.40.960.10">
    <property type="entry name" value="VSR Endonuclease"/>
    <property type="match status" value="1"/>
</dbReference>
<feature type="region of interest" description="Disordered" evidence="1">
    <location>
        <begin position="146"/>
        <end position="170"/>
    </location>
</feature>
<accession>A0A6I4SYH1</accession>
<name>A0A6I4SYH1_9SPHN</name>
<evidence type="ECO:0000259" key="2">
    <source>
        <dbReference type="Pfam" id="PF04480"/>
    </source>
</evidence>
<feature type="region of interest" description="Disordered" evidence="1">
    <location>
        <begin position="1"/>
        <end position="25"/>
    </location>
</feature>
<dbReference type="SUPFAM" id="SSF52980">
    <property type="entry name" value="Restriction endonuclease-like"/>
    <property type="match status" value="1"/>
</dbReference>
<dbReference type="InterPro" id="IPR047216">
    <property type="entry name" value="Endonuclease_DUF559_bact"/>
</dbReference>